<gene>
    <name evidence="5 9" type="primary">truB</name>
    <name evidence="9" type="ORF">GCM10007043_11870</name>
</gene>
<dbReference type="AlphaFoldDB" id="A0A8J3FE91"/>
<reference evidence="9" key="2">
    <citation type="submission" date="2020-09" db="EMBL/GenBank/DDBJ databases">
        <authorList>
            <person name="Sun Q."/>
            <person name="Ohkuma M."/>
        </authorList>
    </citation>
    <scope>NUCLEOTIDE SEQUENCE</scope>
    <source>
        <strain evidence="9">JCM 14719</strain>
    </source>
</reference>
<dbReference type="PANTHER" id="PTHR13767">
    <property type="entry name" value="TRNA-PSEUDOURIDINE SYNTHASE"/>
    <property type="match status" value="1"/>
</dbReference>
<feature type="domain" description="tRNA pseudouridine synthase II TruB subfamily 2 C-terminal" evidence="7">
    <location>
        <begin position="239"/>
        <end position="288"/>
    </location>
</feature>
<name>A0A8J3FE91_9BACI</name>
<evidence type="ECO:0000259" key="8">
    <source>
        <dbReference type="Pfam" id="PF16198"/>
    </source>
</evidence>
<dbReference type="GO" id="GO:0003723">
    <property type="term" value="F:RNA binding"/>
    <property type="evidence" value="ECO:0007669"/>
    <property type="project" value="InterPro"/>
</dbReference>
<evidence type="ECO:0000256" key="5">
    <source>
        <dbReference type="HAMAP-Rule" id="MF_01080"/>
    </source>
</evidence>
<evidence type="ECO:0000256" key="1">
    <source>
        <dbReference type="ARBA" id="ARBA00000385"/>
    </source>
</evidence>
<evidence type="ECO:0000256" key="3">
    <source>
        <dbReference type="ARBA" id="ARBA00022694"/>
    </source>
</evidence>
<comment type="catalytic activity">
    <reaction evidence="1 5">
        <text>uridine(55) in tRNA = pseudouridine(55) in tRNA</text>
        <dbReference type="Rhea" id="RHEA:42532"/>
        <dbReference type="Rhea" id="RHEA-COMP:10101"/>
        <dbReference type="Rhea" id="RHEA-COMP:10102"/>
        <dbReference type="ChEBI" id="CHEBI:65314"/>
        <dbReference type="ChEBI" id="CHEBI:65315"/>
        <dbReference type="EC" id="5.4.99.25"/>
    </reaction>
</comment>
<comment type="similarity">
    <text evidence="2 5">Belongs to the pseudouridine synthase TruB family. Type 1 subfamily.</text>
</comment>
<dbReference type="Pfam" id="PF16198">
    <property type="entry name" value="TruB_C_2"/>
    <property type="match status" value="1"/>
</dbReference>
<protein>
    <recommendedName>
        <fullName evidence="5">tRNA pseudouridine synthase B</fullName>
        <ecNumber evidence="5">5.4.99.25</ecNumber>
    </recommendedName>
    <alternativeName>
        <fullName evidence="5">tRNA pseudouridine(55) synthase</fullName>
        <shortName evidence="5">Psi55 synthase</shortName>
    </alternativeName>
    <alternativeName>
        <fullName evidence="5">tRNA pseudouridylate synthase</fullName>
    </alternativeName>
    <alternativeName>
        <fullName evidence="5">tRNA-uridine isomerase</fullName>
    </alternativeName>
</protein>
<evidence type="ECO:0000313" key="9">
    <source>
        <dbReference type="EMBL" id="GGJ99386.1"/>
    </source>
</evidence>
<dbReference type="FunFam" id="3.30.2350.10:FF:000011">
    <property type="entry name" value="tRNA pseudouridine synthase B"/>
    <property type="match status" value="1"/>
</dbReference>
<organism evidence="9 10">
    <name type="scientific">Calditerricola satsumensis</name>
    <dbReference type="NCBI Taxonomy" id="373054"/>
    <lineage>
        <taxon>Bacteria</taxon>
        <taxon>Bacillati</taxon>
        <taxon>Bacillota</taxon>
        <taxon>Bacilli</taxon>
        <taxon>Bacillales</taxon>
        <taxon>Bacillaceae</taxon>
        <taxon>Calditerricola</taxon>
    </lineage>
</organism>
<keyword evidence="3 5" id="KW-0819">tRNA processing</keyword>
<evidence type="ECO:0000259" key="6">
    <source>
        <dbReference type="Pfam" id="PF01509"/>
    </source>
</evidence>
<dbReference type="InterPro" id="IPR020103">
    <property type="entry name" value="PsdUridine_synth_cat_dom_sf"/>
</dbReference>
<dbReference type="HAMAP" id="MF_01080">
    <property type="entry name" value="TruB_bact"/>
    <property type="match status" value="1"/>
</dbReference>
<dbReference type="InterPro" id="IPR015225">
    <property type="entry name" value="tRNA_psdUridine_synth_fam2_C"/>
</dbReference>
<reference evidence="9" key="1">
    <citation type="journal article" date="2014" name="Int. J. Syst. Evol. Microbiol.">
        <title>Complete genome sequence of Corynebacterium casei LMG S-19264T (=DSM 44701T), isolated from a smear-ripened cheese.</title>
        <authorList>
            <consortium name="US DOE Joint Genome Institute (JGI-PGF)"/>
            <person name="Walter F."/>
            <person name="Albersmeier A."/>
            <person name="Kalinowski J."/>
            <person name="Ruckert C."/>
        </authorList>
    </citation>
    <scope>NUCLEOTIDE SEQUENCE</scope>
    <source>
        <strain evidence="9">JCM 14719</strain>
    </source>
</reference>
<dbReference type="SUPFAM" id="SSF55120">
    <property type="entry name" value="Pseudouridine synthase"/>
    <property type="match status" value="1"/>
</dbReference>
<keyword evidence="4 5" id="KW-0413">Isomerase</keyword>
<feature type="domain" description="tRNA pseudouridylate synthase B C-terminal" evidence="8">
    <location>
        <begin position="177"/>
        <end position="235"/>
    </location>
</feature>
<comment type="function">
    <text evidence="5">Responsible for synthesis of pseudouridine from uracil-55 in the psi GC loop of transfer RNAs.</text>
</comment>
<dbReference type="InterPro" id="IPR032819">
    <property type="entry name" value="TruB_C"/>
</dbReference>
<dbReference type="Proteomes" id="UP000637720">
    <property type="component" value="Unassembled WGS sequence"/>
</dbReference>
<dbReference type="PANTHER" id="PTHR13767:SF2">
    <property type="entry name" value="PSEUDOURIDYLATE SYNTHASE TRUB1"/>
    <property type="match status" value="1"/>
</dbReference>
<feature type="domain" description="Pseudouridine synthase II N-terminal" evidence="6">
    <location>
        <begin position="25"/>
        <end position="176"/>
    </location>
</feature>
<dbReference type="Pfam" id="PF09142">
    <property type="entry name" value="TruB_C"/>
    <property type="match status" value="1"/>
</dbReference>
<dbReference type="EMBL" id="BMOF01000019">
    <property type="protein sequence ID" value="GGJ99386.1"/>
    <property type="molecule type" value="Genomic_DNA"/>
</dbReference>
<evidence type="ECO:0000256" key="4">
    <source>
        <dbReference type="ARBA" id="ARBA00023235"/>
    </source>
</evidence>
<dbReference type="Gene3D" id="3.30.2350.10">
    <property type="entry name" value="Pseudouridine synthase"/>
    <property type="match status" value="1"/>
</dbReference>
<proteinExistence type="inferred from homology"/>
<dbReference type="Pfam" id="PF01509">
    <property type="entry name" value="TruB_N"/>
    <property type="match status" value="1"/>
</dbReference>
<dbReference type="GO" id="GO:0160148">
    <property type="term" value="F:tRNA pseudouridine(55) synthase activity"/>
    <property type="evidence" value="ECO:0007669"/>
    <property type="project" value="UniProtKB-EC"/>
</dbReference>
<evidence type="ECO:0000256" key="2">
    <source>
        <dbReference type="ARBA" id="ARBA00005642"/>
    </source>
</evidence>
<dbReference type="RefSeq" id="WP_188817138.1">
    <property type="nucleotide sequence ID" value="NZ_BMOF01000019.1"/>
</dbReference>
<dbReference type="NCBIfam" id="TIGR00431">
    <property type="entry name" value="TruB"/>
    <property type="match status" value="1"/>
</dbReference>
<evidence type="ECO:0000313" key="10">
    <source>
        <dbReference type="Proteomes" id="UP000637720"/>
    </source>
</evidence>
<dbReference type="InterPro" id="IPR002501">
    <property type="entry name" value="PsdUridine_synth_N"/>
</dbReference>
<dbReference type="CDD" id="cd02573">
    <property type="entry name" value="PseudoU_synth_EcTruB"/>
    <property type="match status" value="1"/>
</dbReference>
<feature type="active site" description="Nucleophile" evidence="5">
    <location>
        <position position="40"/>
    </location>
</feature>
<dbReference type="InterPro" id="IPR014780">
    <property type="entry name" value="tRNA_psdUridine_synth_TruB"/>
</dbReference>
<dbReference type="GO" id="GO:0031119">
    <property type="term" value="P:tRNA pseudouridine synthesis"/>
    <property type="evidence" value="ECO:0007669"/>
    <property type="project" value="UniProtKB-UniRule"/>
</dbReference>
<accession>A0A8J3FE91</accession>
<sequence>MSLDGILPLYKPAGLTSHDCVLRVRRALGIRRVGHGGTLDPEVDGVLPLLIGRATRLAEYLLDRPKAYEGEVVFGVATDTQDQSGTVVAEEAVSLTPDAVAAAMAQFQGEIEQVPPMHSAVKVGGVPLYKLARAGKTVERQARRVTIYELRLLGGDWTPPHPRARFFVRCSKGTYVRTLCVDIGKALGVPAHMARLTRVQSGPYALADCVTLDQVEDAAAGGTVAALLRPMEEAVAHLPRVDVREAEAKAVRHGRGIDARARNLSPGLVRVHDARGRLLAIHRVEAGKRFTVPHKVLAAGGEEA</sequence>
<dbReference type="GO" id="GO:1990481">
    <property type="term" value="P:mRNA pseudouridine synthesis"/>
    <property type="evidence" value="ECO:0007669"/>
    <property type="project" value="TreeGrafter"/>
</dbReference>
<dbReference type="EC" id="5.4.99.25" evidence="5"/>
<comment type="caution">
    <text evidence="9">The sequence shown here is derived from an EMBL/GenBank/DDBJ whole genome shotgun (WGS) entry which is preliminary data.</text>
</comment>
<keyword evidence="10" id="KW-1185">Reference proteome</keyword>
<evidence type="ECO:0000259" key="7">
    <source>
        <dbReference type="Pfam" id="PF09142"/>
    </source>
</evidence>